<proteinExistence type="predicted"/>
<comment type="caution">
    <text evidence="1">The sequence shown here is derived from an EMBL/GenBank/DDBJ whole genome shotgun (WGS) entry which is preliminary data.</text>
</comment>
<dbReference type="Proteomes" id="UP000027997">
    <property type="component" value="Unassembled WGS sequence"/>
</dbReference>
<gene>
    <name evidence="1" type="ORF">GV64_15010</name>
</gene>
<name>A0A081KCJ4_9GAMM</name>
<dbReference type="AlphaFoldDB" id="A0A081KCJ4"/>
<organism evidence="1 2">
    <name type="scientific">Endozoicomonas elysicola</name>
    <dbReference type="NCBI Taxonomy" id="305900"/>
    <lineage>
        <taxon>Bacteria</taxon>
        <taxon>Pseudomonadati</taxon>
        <taxon>Pseudomonadota</taxon>
        <taxon>Gammaproteobacteria</taxon>
        <taxon>Oceanospirillales</taxon>
        <taxon>Endozoicomonadaceae</taxon>
        <taxon>Endozoicomonas</taxon>
    </lineage>
</organism>
<keyword evidence="2" id="KW-1185">Reference proteome</keyword>
<accession>A0A081KCJ4</accession>
<reference evidence="1 2" key="1">
    <citation type="submission" date="2014-06" db="EMBL/GenBank/DDBJ databases">
        <title>Whole Genome Sequences of Three Symbiotic Endozoicomonas Bacteria.</title>
        <authorList>
            <person name="Neave M.J."/>
            <person name="Apprill A."/>
            <person name="Voolstra C.R."/>
        </authorList>
    </citation>
    <scope>NUCLEOTIDE SEQUENCE [LARGE SCALE GENOMIC DNA]</scope>
    <source>
        <strain evidence="1 2">DSM 22380</strain>
    </source>
</reference>
<protein>
    <submittedName>
        <fullName evidence="1">Uncharacterized protein</fullName>
    </submittedName>
</protein>
<dbReference type="EMBL" id="JOJP01000001">
    <property type="protein sequence ID" value="KEI71870.1"/>
    <property type="molecule type" value="Genomic_DNA"/>
</dbReference>
<evidence type="ECO:0000313" key="2">
    <source>
        <dbReference type="Proteomes" id="UP000027997"/>
    </source>
</evidence>
<sequence length="111" mass="12265">MLSFFWSLIMKKPLILLSGVLMSAGVLAVGALPPKYQNINDVKAMLEVVESNDLMASGLQSINLDEYVVYFRDECRAFFRRESSREGQPHGSLGPVAPLVLDHIECGPQTP</sequence>
<evidence type="ECO:0000313" key="1">
    <source>
        <dbReference type="EMBL" id="KEI71870.1"/>
    </source>
</evidence>